<evidence type="ECO:0000313" key="2">
    <source>
        <dbReference type="Proteomes" id="UP000190868"/>
    </source>
</evidence>
<reference evidence="2" key="1">
    <citation type="submission" date="2016-09" db="EMBL/GenBank/DDBJ databases">
        <title>Comparative genomics of the Campylobacter concisus group.</title>
        <authorList>
            <person name="Miller W.G."/>
            <person name="Yee E."/>
            <person name="Chapman M.H."/>
            <person name="Huynh S."/>
            <person name="Bono J.L."/>
            <person name="On S.L.W."/>
            <person name="StLeger J."/>
            <person name="Foster G."/>
            <person name="Parker C.T."/>
        </authorList>
    </citation>
    <scope>NUCLEOTIDE SEQUENCE [LARGE SCALE GENOMIC DNA]</scope>
    <source>
        <strain evidence="2">RM18021</strain>
    </source>
</reference>
<keyword evidence="2" id="KW-1185">Reference proteome</keyword>
<sequence>MDSKRLKIIADLFGDSKGFLPQSKLMKFDKKLSSIKTDELISFAIFADRFRGNFVNNDLVIHKALMFWHKKMLEEQARPDVKYFKNIDDMIAYCKEVYKNEELCSGCPGKGGNGFLEFVVIRVDNDGVLRNSFVVTDNGVYQRLDANETNIVYRYLFDNQHMIGKIKRISEQEFARLTYKQEEPKQEEVKEMSPKARKLLANLLDKKVVK</sequence>
<dbReference type="Proteomes" id="UP000190868">
    <property type="component" value="Chromosome"/>
</dbReference>
<organism evidence="1 2">
    <name type="scientific">Campylobacter pinnipediorum subsp. caledonicus</name>
    <dbReference type="NCBI Taxonomy" id="1874362"/>
    <lineage>
        <taxon>Bacteria</taxon>
        <taxon>Pseudomonadati</taxon>
        <taxon>Campylobacterota</taxon>
        <taxon>Epsilonproteobacteria</taxon>
        <taxon>Campylobacterales</taxon>
        <taxon>Campylobacteraceae</taxon>
        <taxon>Campylobacter</taxon>
    </lineage>
</organism>
<dbReference type="KEGG" id="cpin:CPIN18020_0214"/>
<evidence type="ECO:0000313" key="1">
    <source>
        <dbReference type="EMBL" id="AQW87876.1"/>
    </source>
</evidence>
<protein>
    <submittedName>
        <fullName evidence="1">Uncharacterized protein</fullName>
    </submittedName>
</protein>
<dbReference type="EMBL" id="CP017258">
    <property type="protein sequence ID" value="AQW87876.1"/>
    <property type="molecule type" value="Genomic_DNA"/>
</dbReference>
<dbReference type="AlphaFoldDB" id="A0A1S6U802"/>
<accession>A0A1S6U802</accession>
<gene>
    <name evidence="1" type="ORF">CPIN18021_1077</name>
</gene>
<dbReference type="RefSeq" id="WP_078422786.1">
    <property type="nucleotide sequence ID" value="NZ_CP017018.1"/>
</dbReference>
<proteinExistence type="predicted"/>
<dbReference type="GeneID" id="56565855"/>
<name>A0A1S6U802_9BACT</name>